<evidence type="ECO:0000256" key="5">
    <source>
        <dbReference type="ARBA" id="ARBA00038063"/>
    </source>
</evidence>
<feature type="non-terminal residue" evidence="7">
    <location>
        <position position="181"/>
    </location>
</feature>
<keyword evidence="3 7" id="KW-0378">Hydrolase</keyword>
<keyword evidence="4" id="KW-0694">RNA-binding</keyword>
<dbReference type="PANTHER" id="PTHR17224:SF1">
    <property type="entry name" value="PEPTIDYL-TRNA HYDROLASE"/>
    <property type="match status" value="1"/>
</dbReference>
<reference evidence="7" key="2">
    <citation type="journal article" date="2021" name="PeerJ">
        <title>Extensive microbial diversity within the chicken gut microbiome revealed by metagenomics and culture.</title>
        <authorList>
            <person name="Gilroy R."/>
            <person name="Ravi A."/>
            <person name="Getino M."/>
            <person name="Pursley I."/>
            <person name="Horton D.L."/>
            <person name="Alikhan N.F."/>
            <person name="Baker D."/>
            <person name="Gharbi K."/>
            <person name="Hall N."/>
            <person name="Watson M."/>
            <person name="Adriaenssens E.M."/>
            <person name="Foster-Nyarko E."/>
            <person name="Jarju S."/>
            <person name="Secka A."/>
            <person name="Antonio M."/>
            <person name="Oren A."/>
            <person name="Chaudhuri R.R."/>
            <person name="La Ragione R."/>
            <person name="Hildebrand F."/>
            <person name="Pallen M.J."/>
        </authorList>
    </citation>
    <scope>NUCLEOTIDE SEQUENCE</scope>
    <source>
        <strain evidence="7">35461</strain>
    </source>
</reference>
<keyword evidence="2" id="KW-0820">tRNA-binding</keyword>
<protein>
    <recommendedName>
        <fullName evidence="6">Peptidyl-tRNA hydrolase</fullName>
        <ecNumber evidence="1">3.1.1.29</ecNumber>
    </recommendedName>
</protein>
<gene>
    <name evidence="7" type="ORF">IAC79_07165</name>
</gene>
<dbReference type="CDD" id="cd00462">
    <property type="entry name" value="PTH"/>
    <property type="match status" value="1"/>
</dbReference>
<comment type="caution">
    <text evidence="7">The sequence shown here is derived from an EMBL/GenBank/DDBJ whole genome shotgun (WGS) entry which is preliminary data.</text>
</comment>
<dbReference type="EMBL" id="DVOR01000230">
    <property type="protein sequence ID" value="HIV09875.1"/>
    <property type="molecule type" value="Genomic_DNA"/>
</dbReference>
<name>A0A9D1NPS9_9BACT</name>
<dbReference type="PROSITE" id="PS01196">
    <property type="entry name" value="PEPT_TRNA_HYDROL_2"/>
    <property type="match status" value="1"/>
</dbReference>
<dbReference type="FunFam" id="3.40.50.1470:FF:000001">
    <property type="entry name" value="Peptidyl-tRNA hydrolase"/>
    <property type="match status" value="1"/>
</dbReference>
<dbReference type="PANTHER" id="PTHR17224">
    <property type="entry name" value="PEPTIDYL-TRNA HYDROLASE"/>
    <property type="match status" value="1"/>
</dbReference>
<dbReference type="InterPro" id="IPR018171">
    <property type="entry name" value="Pept_tRNA_hydro_CS"/>
</dbReference>
<dbReference type="Proteomes" id="UP000886845">
    <property type="component" value="Unassembled WGS sequence"/>
</dbReference>
<evidence type="ECO:0000256" key="3">
    <source>
        <dbReference type="ARBA" id="ARBA00022801"/>
    </source>
</evidence>
<organism evidence="7 8">
    <name type="scientific">Candidatus Spyradenecus faecavium</name>
    <dbReference type="NCBI Taxonomy" id="2840947"/>
    <lineage>
        <taxon>Bacteria</taxon>
        <taxon>Pseudomonadati</taxon>
        <taxon>Lentisphaerota</taxon>
        <taxon>Lentisphaeria</taxon>
        <taxon>Lentisphaerales</taxon>
        <taxon>Lentisphaeraceae</taxon>
        <taxon>Lentisphaeraceae incertae sedis</taxon>
        <taxon>Candidatus Spyradenecus</taxon>
    </lineage>
</organism>
<dbReference type="InterPro" id="IPR001328">
    <property type="entry name" value="Pept_tRNA_hydro"/>
</dbReference>
<dbReference type="NCBIfam" id="TIGR00447">
    <property type="entry name" value="pth"/>
    <property type="match status" value="1"/>
</dbReference>
<comment type="similarity">
    <text evidence="5">Belongs to the PTH family.</text>
</comment>
<dbReference type="EC" id="3.1.1.29" evidence="1"/>
<dbReference type="Gene3D" id="3.40.50.1470">
    <property type="entry name" value="Peptidyl-tRNA hydrolase"/>
    <property type="match status" value="1"/>
</dbReference>
<dbReference type="HAMAP" id="MF_00083">
    <property type="entry name" value="Pept_tRNA_hydro_bact"/>
    <property type="match status" value="1"/>
</dbReference>
<proteinExistence type="inferred from homology"/>
<evidence type="ECO:0000313" key="8">
    <source>
        <dbReference type="Proteomes" id="UP000886845"/>
    </source>
</evidence>
<dbReference type="AlphaFoldDB" id="A0A9D1NPS9"/>
<dbReference type="GO" id="GO:0004045">
    <property type="term" value="F:peptidyl-tRNA hydrolase activity"/>
    <property type="evidence" value="ECO:0007669"/>
    <property type="project" value="UniProtKB-EC"/>
</dbReference>
<accession>A0A9D1NPS9</accession>
<dbReference type="SUPFAM" id="SSF53178">
    <property type="entry name" value="Peptidyl-tRNA hydrolase-like"/>
    <property type="match status" value="1"/>
</dbReference>
<reference evidence="7" key="1">
    <citation type="submission" date="2020-10" db="EMBL/GenBank/DDBJ databases">
        <authorList>
            <person name="Gilroy R."/>
        </authorList>
    </citation>
    <scope>NUCLEOTIDE SEQUENCE</scope>
    <source>
        <strain evidence="7">35461</strain>
    </source>
</reference>
<sequence>MKAIAGLGNPGAEYAETPHNLGFMAVDALCDRLGAGPWKQEKRFNALIAKTTRNGETLWLLKPQTYMNASGDSVGPFLRYYGGQPGDLLVLSDDCDLPPGRIRVRPSGGAGGHNGLKSLIANLGTEAFARVRIGAGRQAGERRALVDFVLHRFTAQEREAALEAAEAAADAALCWLDHGVA</sequence>
<evidence type="ECO:0000256" key="4">
    <source>
        <dbReference type="ARBA" id="ARBA00022884"/>
    </source>
</evidence>
<evidence type="ECO:0000256" key="2">
    <source>
        <dbReference type="ARBA" id="ARBA00022555"/>
    </source>
</evidence>
<dbReference type="Pfam" id="PF01195">
    <property type="entry name" value="Pept_tRNA_hydro"/>
    <property type="match status" value="1"/>
</dbReference>
<dbReference type="GO" id="GO:0000049">
    <property type="term" value="F:tRNA binding"/>
    <property type="evidence" value="ECO:0007669"/>
    <property type="project" value="UniProtKB-KW"/>
</dbReference>
<evidence type="ECO:0000256" key="6">
    <source>
        <dbReference type="ARBA" id="ARBA00050038"/>
    </source>
</evidence>
<dbReference type="InterPro" id="IPR036416">
    <property type="entry name" value="Pept_tRNA_hydro_sf"/>
</dbReference>
<evidence type="ECO:0000256" key="1">
    <source>
        <dbReference type="ARBA" id="ARBA00013260"/>
    </source>
</evidence>
<evidence type="ECO:0000313" key="7">
    <source>
        <dbReference type="EMBL" id="HIV09875.1"/>
    </source>
</evidence>